<dbReference type="RefSeq" id="XP_026762992.3">
    <property type="nucleotide sequence ID" value="XM_026907191.3"/>
</dbReference>
<dbReference type="InParanoid" id="A0A6J1X1Q8"/>
<dbReference type="InterPro" id="IPR002018">
    <property type="entry name" value="CarbesteraseB"/>
</dbReference>
<gene>
    <name evidence="5" type="primary">LOC113521607</name>
</gene>
<feature type="chain" id="PRO_5045390184" evidence="2">
    <location>
        <begin position="24"/>
        <end position="558"/>
    </location>
</feature>
<protein>
    <submittedName>
        <fullName evidence="5">Acetylcholinesterase-like isoform X1</fullName>
    </submittedName>
</protein>
<dbReference type="Proteomes" id="UP001652740">
    <property type="component" value="Unplaced"/>
</dbReference>
<dbReference type="AlphaFoldDB" id="A0A6J1X1Q8"/>
<proteinExistence type="predicted"/>
<dbReference type="GeneID" id="113521607"/>
<name>A0A6J1X1Q8_GALME</name>
<dbReference type="KEGG" id="gmw:113521607"/>
<dbReference type="InterPro" id="IPR029058">
    <property type="entry name" value="AB_hydrolase_fold"/>
</dbReference>
<dbReference type="InterPro" id="IPR050309">
    <property type="entry name" value="Type-B_Carboxylest/Lipase"/>
</dbReference>
<dbReference type="PANTHER" id="PTHR11559">
    <property type="entry name" value="CARBOXYLESTERASE"/>
    <property type="match status" value="1"/>
</dbReference>
<reference evidence="5" key="1">
    <citation type="submission" date="2025-08" db="UniProtKB">
        <authorList>
            <consortium name="RefSeq"/>
        </authorList>
    </citation>
    <scope>IDENTIFICATION</scope>
    <source>
        <tissue evidence="5">Whole larvae</tissue>
    </source>
</reference>
<evidence type="ECO:0000313" key="5">
    <source>
        <dbReference type="RefSeq" id="XP_026762992.3"/>
    </source>
</evidence>
<evidence type="ECO:0000256" key="2">
    <source>
        <dbReference type="SAM" id="SignalP"/>
    </source>
</evidence>
<accession>A0A6J1X1Q8</accession>
<feature type="signal peptide" evidence="2">
    <location>
        <begin position="1"/>
        <end position="23"/>
    </location>
</feature>
<keyword evidence="4" id="KW-1185">Reference proteome</keyword>
<evidence type="ECO:0000313" key="4">
    <source>
        <dbReference type="Proteomes" id="UP001652740"/>
    </source>
</evidence>
<feature type="domain" description="Carboxylesterase type B" evidence="3">
    <location>
        <begin position="25"/>
        <end position="522"/>
    </location>
</feature>
<keyword evidence="1" id="KW-0325">Glycoprotein</keyword>
<dbReference type="SUPFAM" id="SSF53474">
    <property type="entry name" value="alpha/beta-Hydrolases"/>
    <property type="match status" value="1"/>
</dbReference>
<keyword evidence="2" id="KW-0732">Signal</keyword>
<organism evidence="4 5">
    <name type="scientific">Galleria mellonella</name>
    <name type="common">Greater wax moth</name>
    <dbReference type="NCBI Taxonomy" id="7137"/>
    <lineage>
        <taxon>Eukaryota</taxon>
        <taxon>Metazoa</taxon>
        <taxon>Ecdysozoa</taxon>
        <taxon>Arthropoda</taxon>
        <taxon>Hexapoda</taxon>
        <taxon>Insecta</taxon>
        <taxon>Pterygota</taxon>
        <taxon>Neoptera</taxon>
        <taxon>Endopterygota</taxon>
        <taxon>Lepidoptera</taxon>
        <taxon>Glossata</taxon>
        <taxon>Ditrysia</taxon>
        <taxon>Pyraloidea</taxon>
        <taxon>Pyralidae</taxon>
        <taxon>Galleriinae</taxon>
        <taxon>Galleria</taxon>
    </lineage>
</organism>
<evidence type="ECO:0000256" key="1">
    <source>
        <dbReference type="ARBA" id="ARBA00023180"/>
    </source>
</evidence>
<dbReference type="Pfam" id="PF00135">
    <property type="entry name" value="COesterase"/>
    <property type="match status" value="1"/>
</dbReference>
<evidence type="ECO:0000259" key="3">
    <source>
        <dbReference type="Pfam" id="PF00135"/>
    </source>
</evidence>
<dbReference type="Gene3D" id="3.40.50.1820">
    <property type="entry name" value="alpha/beta hydrolase"/>
    <property type="match status" value="1"/>
</dbReference>
<sequence>MLIMTGVSCAFLFVLIQVLGSSAQNLIVNTTQGAVKGFLNENGDYYAFYGLRYGETTAKENRFLAPKPAPPYPGLYDAIHKVDCLQPSINGPDVGIEDCLALDVFTKNETAGKPVLVWLEGEGYLSSRMTYSFRQLVMEDTVVVSLNYRVSIFGFLCLGVPGAPGNAGLKDVVLGLQWIKENIANFGGDPNNVVLLGHGSGAAIADLLTLSPLSQGLIHKVIALSGSALAPWAISYDPIGSAEIVAAKLAYSGKPLTDLAELLKTVQLDVLLHTLNVEFTNNTVLFAPCVEDSTLNSTFLHDAPVNILKSGNYSHVPYLAAYTDREGTIRANVLNDWRPKMEANLSQFIQADLEFGSEENRTNAVDSIRKFYFRNTTSIDVEDYLDFHGDTAVRISVIKGVQARAATSKAEVRLLEFAYRGSTNENWPYPAVPLNGVKHGGILEYLFDINMSEEGAKAMASLVKHFVTFARTGTPSSNAFPGQQWLPLKNEDLNYYYFGGAYNQPHIEELKKNPHTQRMEFWNDLYDRYYKAPSRVSSAPKFAAGVTLLFCIAILAIF</sequence>